<protein>
    <submittedName>
        <fullName evidence="1">Uncharacterized protein</fullName>
    </submittedName>
</protein>
<comment type="caution">
    <text evidence="1">The sequence shown here is derived from an EMBL/GenBank/DDBJ whole genome shotgun (WGS) entry which is preliminary data.</text>
</comment>
<evidence type="ECO:0000313" key="2">
    <source>
        <dbReference type="Proteomes" id="UP001469553"/>
    </source>
</evidence>
<keyword evidence="2" id="KW-1185">Reference proteome</keyword>
<sequence length="99" mass="11172">MQFNGLDPLQPVLRVLCSEVPDAVIHADVKTALVKLVRLSKERRGLMNNNEVCIESGRTITKAKHQNSKLKVKFSFTSIKLVRNGSKVLLQQLFVRNTN</sequence>
<reference evidence="1 2" key="1">
    <citation type="submission" date="2021-06" db="EMBL/GenBank/DDBJ databases">
        <authorList>
            <person name="Palmer J.M."/>
        </authorList>
    </citation>
    <scope>NUCLEOTIDE SEQUENCE [LARGE SCALE GENOMIC DNA]</scope>
    <source>
        <strain evidence="1 2">AS_MEX2019</strain>
        <tissue evidence="1">Muscle</tissue>
    </source>
</reference>
<name>A0ABV1A3F4_9TELE</name>
<organism evidence="1 2">
    <name type="scientific">Ameca splendens</name>
    <dbReference type="NCBI Taxonomy" id="208324"/>
    <lineage>
        <taxon>Eukaryota</taxon>
        <taxon>Metazoa</taxon>
        <taxon>Chordata</taxon>
        <taxon>Craniata</taxon>
        <taxon>Vertebrata</taxon>
        <taxon>Euteleostomi</taxon>
        <taxon>Actinopterygii</taxon>
        <taxon>Neopterygii</taxon>
        <taxon>Teleostei</taxon>
        <taxon>Neoteleostei</taxon>
        <taxon>Acanthomorphata</taxon>
        <taxon>Ovalentaria</taxon>
        <taxon>Atherinomorphae</taxon>
        <taxon>Cyprinodontiformes</taxon>
        <taxon>Goodeidae</taxon>
        <taxon>Ameca</taxon>
    </lineage>
</organism>
<gene>
    <name evidence="1" type="ORF">AMECASPLE_028197</name>
</gene>
<proteinExistence type="predicted"/>
<dbReference type="Proteomes" id="UP001469553">
    <property type="component" value="Unassembled WGS sequence"/>
</dbReference>
<accession>A0ABV1A3F4</accession>
<dbReference type="EMBL" id="JAHRIP010078312">
    <property type="protein sequence ID" value="MEQ2312181.1"/>
    <property type="molecule type" value="Genomic_DNA"/>
</dbReference>
<evidence type="ECO:0000313" key="1">
    <source>
        <dbReference type="EMBL" id="MEQ2312181.1"/>
    </source>
</evidence>